<gene>
    <name evidence="2" type="ORF">WOLCODRAFT_135926</name>
</gene>
<dbReference type="STRING" id="742152.A0A2H3J6M9"/>
<organism evidence="2 3">
    <name type="scientific">Wolfiporia cocos (strain MD-104)</name>
    <name type="common">Brown rot fungus</name>
    <dbReference type="NCBI Taxonomy" id="742152"/>
    <lineage>
        <taxon>Eukaryota</taxon>
        <taxon>Fungi</taxon>
        <taxon>Dikarya</taxon>
        <taxon>Basidiomycota</taxon>
        <taxon>Agaricomycotina</taxon>
        <taxon>Agaricomycetes</taxon>
        <taxon>Polyporales</taxon>
        <taxon>Phaeolaceae</taxon>
        <taxon>Wolfiporia</taxon>
    </lineage>
</organism>
<feature type="compositionally biased region" description="Polar residues" evidence="1">
    <location>
        <begin position="127"/>
        <end position="183"/>
    </location>
</feature>
<feature type="compositionally biased region" description="Low complexity" evidence="1">
    <location>
        <begin position="190"/>
        <end position="220"/>
    </location>
</feature>
<reference evidence="2 3" key="1">
    <citation type="journal article" date="2012" name="Science">
        <title>The Paleozoic origin of enzymatic lignin decomposition reconstructed from 31 fungal genomes.</title>
        <authorList>
            <person name="Floudas D."/>
            <person name="Binder M."/>
            <person name="Riley R."/>
            <person name="Barry K."/>
            <person name="Blanchette R.A."/>
            <person name="Henrissat B."/>
            <person name="Martinez A.T."/>
            <person name="Otillar R."/>
            <person name="Spatafora J.W."/>
            <person name="Yadav J.S."/>
            <person name="Aerts A."/>
            <person name="Benoit I."/>
            <person name="Boyd A."/>
            <person name="Carlson A."/>
            <person name="Copeland A."/>
            <person name="Coutinho P.M."/>
            <person name="de Vries R.P."/>
            <person name="Ferreira P."/>
            <person name="Findley K."/>
            <person name="Foster B."/>
            <person name="Gaskell J."/>
            <person name="Glotzer D."/>
            <person name="Gorecki P."/>
            <person name="Heitman J."/>
            <person name="Hesse C."/>
            <person name="Hori C."/>
            <person name="Igarashi K."/>
            <person name="Jurgens J.A."/>
            <person name="Kallen N."/>
            <person name="Kersten P."/>
            <person name="Kohler A."/>
            <person name="Kuees U."/>
            <person name="Kumar T.K.A."/>
            <person name="Kuo A."/>
            <person name="LaButti K."/>
            <person name="Larrondo L.F."/>
            <person name="Lindquist E."/>
            <person name="Ling A."/>
            <person name="Lombard V."/>
            <person name="Lucas S."/>
            <person name="Lundell T."/>
            <person name="Martin R."/>
            <person name="McLaughlin D.J."/>
            <person name="Morgenstern I."/>
            <person name="Morin E."/>
            <person name="Murat C."/>
            <person name="Nagy L.G."/>
            <person name="Nolan M."/>
            <person name="Ohm R.A."/>
            <person name="Patyshakuliyeva A."/>
            <person name="Rokas A."/>
            <person name="Ruiz-Duenas F.J."/>
            <person name="Sabat G."/>
            <person name="Salamov A."/>
            <person name="Samejima M."/>
            <person name="Schmutz J."/>
            <person name="Slot J.C."/>
            <person name="St John F."/>
            <person name="Stenlid J."/>
            <person name="Sun H."/>
            <person name="Sun S."/>
            <person name="Syed K."/>
            <person name="Tsang A."/>
            <person name="Wiebenga A."/>
            <person name="Young D."/>
            <person name="Pisabarro A."/>
            <person name="Eastwood D.C."/>
            <person name="Martin F."/>
            <person name="Cullen D."/>
            <person name="Grigoriev I.V."/>
            <person name="Hibbett D.S."/>
        </authorList>
    </citation>
    <scope>NUCLEOTIDE SEQUENCE [LARGE SCALE GENOMIC DNA]</scope>
    <source>
        <strain evidence="2 3">MD-104</strain>
    </source>
</reference>
<feature type="compositionally biased region" description="Low complexity" evidence="1">
    <location>
        <begin position="17"/>
        <end position="29"/>
    </location>
</feature>
<dbReference type="AlphaFoldDB" id="A0A2H3J6M9"/>
<evidence type="ECO:0008006" key="4">
    <source>
        <dbReference type="Google" id="ProtNLM"/>
    </source>
</evidence>
<dbReference type="OrthoDB" id="2505887at2759"/>
<feature type="compositionally biased region" description="Polar residues" evidence="1">
    <location>
        <begin position="221"/>
        <end position="231"/>
    </location>
</feature>
<feature type="compositionally biased region" description="Basic residues" evidence="1">
    <location>
        <begin position="7"/>
        <end position="16"/>
    </location>
</feature>
<feature type="region of interest" description="Disordered" evidence="1">
    <location>
        <begin position="668"/>
        <end position="789"/>
    </location>
</feature>
<dbReference type="OMA" id="WVHDIIR"/>
<sequence length="913" mass="99601">MADSGKSRRAAAKKASKVSARQPSSSPAPSDREGDTRSFGEPTTIRSPVRVTYGGKSRHRHSPKKAEPTATRSPQSHTRPRKLRTSSQPRSQPRRSAQLRRSVTASEHPLFGGRLTPLTDSDDELTPLSTDSDNPSPVQASTGQSDAMQSDAMQSDATQATPSRISHTRSRPVTTDSSRQVTSGAKRALPVSSNSSSHAEAISVSSSLSSPPPSILTSYSQSRSMHESTSIGRAPKTIPAAANGSSSVIDLTSSSGKKVPSTRTANGPSGNDEENWSLRTLGMHAWVKLDNEGDIVESDSSEAAGDFLWWPAQIIQGTNAPVQVLLFGDAPLRSAAAQQSNCTIRSPSSANILPMASGGVLRFNETNFREVVPRGGAPRSPKKRQKLDIKMRWKAARDLMLKADEEENDGLPMILSSYIGKSTSTSPRKQARGNNVSPSKGKRKAPASDSEVPKRRKQRALSCDPTYEIPGELVLAKEKPNLTDYWPAQLVEYVEPTERKPTPRYKVQFFDGVVKVVEQDMFFTTFDRGFKTCKLGRDRYNYGMNDDKDESMDITNDYLVEMDVDDESTLRAPSPSPDLPPPANFAHALSIVEQYAYVRPVLAATIAGEYEPANRRHDAFMRGAAARRDVCDSGYARGSLRAREVEEVLRLVVQWARRRERRRELDIPVGASAGEGGVSRSRPADPPAARHLDVQDQTEPADQRIRNDSPPLSQASPSDTEPPVRLDAEAPQTALINGENGTNERDISNSEPLADAADGDVGLRDTQAVSAGPQGPSETASNPIQDAPEKGVAFSLPDVAPENTERARPRVTYQELSKVDQLTYCQNILLNEAVLQLLLWRSGLRTSYDLLTPEEEQRLHDVAVTKAEESDWVQDIIRLKWAAEGTMIPSQGKDANKPTPVTSGGTRSRPRRA</sequence>
<accession>A0A2H3J6M9</accession>
<name>A0A2H3J6M9_WOLCO</name>
<evidence type="ECO:0000313" key="3">
    <source>
        <dbReference type="Proteomes" id="UP000218811"/>
    </source>
</evidence>
<feature type="compositionally biased region" description="Polar residues" evidence="1">
    <location>
        <begin position="419"/>
        <end position="438"/>
    </location>
</feature>
<feature type="compositionally biased region" description="Polar residues" evidence="1">
    <location>
        <begin position="710"/>
        <end position="719"/>
    </location>
</feature>
<dbReference type="EMBL" id="KB467942">
    <property type="protein sequence ID" value="PCH37922.1"/>
    <property type="molecule type" value="Genomic_DNA"/>
</dbReference>
<dbReference type="Proteomes" id="UP000218811">
    <property type="component" value="Unassembled WGS sequence"/>
</dbReference>
<feature type="compositionally biased region" description="Polar residues" evidence="1">
    <location>
        <begin position="243"/>
        <end position="269"/>
    </location>
</feature>
<protein>
    <recommendedName>
        <fullName evidence="4">PWWP domain-containing protein</fullName>
    </recommendedName>
</protein>
<feature type="region of interest" description="Disordered" evidence="1">
    <location>
        <begin position="887"/>
        <end position="913"/>
    </location>
</feature>
<keyword evidence="3" id="KW-1185">Reference proteome</keyword>
<feature type="region of interest" description="Disordered" evidence="1">
    <location>
        <begin position="418"/>
        <end position="463"/>
    </location>
</feature>
<evidence type="ECO:0000313" key="2">
    <source>
        <dbReference type="EMBL" id="PCH37922.1"/>
    </source>
</evidence>
<feature type="compositionally biased region" description="Low complexity" evidence="1">
    <location>
        <begin position="85"/>
        <end position="102"/>
    </location>
</feature>
<proteinExistence type="predicted"/>
<evidence type="ECO:0000256" key="1">
    <source>
        <dbReference type="SAM" id="MobiDB-lite"/>
    </source>
</evidence>
<feature type="region of interest" description="Disordered" evidence="1">
    <location>
        <begin position="1"/>
        <end position="275"/>
    </location>
</feature>